<keyword evidence="3 8" id="KW-0812">Transmembrane</keyword>
<feature type="transmembrane region" description="Helical" evidence="8">
    <location>
        <begin position="504"/>
        <end position="525"/>
    </location>
</feature>
<dbReference type="InterPro" id="IPR044770">
    <property type="entry name" value="MFS_spinster-like"/>
</dbReference>
<feature type="transmembrane region" description="Helical" evidence="8">
    <location>
        <begin position="40"/>
        <end position="70"/>
    </location>
</feature>
<dbReference type="SUPFAM" id="SSF103473">
    <property type="entry name" value="MFS general substrate transporter"/>
    <property type="match status" value="1"/>
</dbReference>
<feature type="transmembrane region" description="Helical" evidence="8">
    <location>
        <begin position="446"/>
        <end position="470"/>
    </location>
</feature>
<evidence type="ECO:0000256" key="6">
    <source>
        <dbReference type="ARBA" id="ARBA00024338"/>
    </source>
</evidence>
<evidence type="ECO:0000256" key="3">
    <source>
        <dbReference type="ARBA" id="ARBA00022692"/>
    </source>
</evidence>
<keyword evidence="5 8" id="KW-0472">Membrane</keyword>
<evidence type="ECO:0000259" key="9">
    <source>
        <dbReference type="PROSITE" id="PS50850"/>
    </source>
</evidence>
<dbReference type="InterPro" id="IPR020846">
    <property type="entry name" value="MFS_dom"/>
</dbReference>
<sequence length="578" mass="61926">MDLKLQPIQLGLCSTVQTLAIGIGSPLWGYVADRHPRKNILAVGCLSWGIFTIALASVSEFWIILILRFLNGLALSSVSPVTQSLILDFTPEDRRGAAFGWIQASQCVGRLFSAMITTSTGTLEVMPGIRGWRVAFATVGILSVLLGLTVLHVIKNEAPKPNSAHSLTAEAAVKYAEMKRLKRRQSASEMPLEARQREFGSVQKNKNNPYASAPPPRSSHTPLPLTEAAAKGKGLCDVSNDSGGTGGTGAEPDRHRHTLAAAAGGDRDNRNNRGLGMSGGWTVGMPTSPEGENAPPPEDDSFWKPLQLPSVWFIFIESLMTSALMGALAFMTMYFQYTGMEDWKAASIIGISLAAAIVGAPVGGRIGDALDKQRPITGRIVFGLAGRLTQTLFVFVNFCLLERKAENYPIFLVTSLFGGFVFVWTPCAVDRPLLSLLVQPSKRVSFFALLQLVEVAGAALLGAPMVAVLAEWVFGYDSEGSRDKAISALDPQVREKNAEALAKGLILVLLVPNVIAVLMNFSLLFTMHNDVAKAVGAQPEAAGTSGETEGELGEGATDLEMEDEERDLESPSQGRATD</sequence>
<dbReference type="PANTHER" id="PTHR23505:SF52">
    <property type="entry name" value="MAJOR FACILITATOR SUPERFAMILY PROTEIN"/>
    <property type="match status" value="1"/>
</dbReference>
<organism evidence="10">
    <name type="scientific">Chromera velia CCMP2878</name>
    <dbReference type="NCBI Taxonomy" id="1169474"/>
    <lineage>
        <taxon>Eukaryota</taxon>
        <taxon>Sar</taxon>
        <taxon>Alveolata</taxon>
        <taxon>Colpodellida</taxon>
        <taxon>Chromeraceae</taxon>
        <taxon>Chromera</taxon>
    </lineage>
</organism>
<keyword evidence="2" id="KW-0813">Transport</keyword>
<feature type="transmembrane region" description="Helical" evidence="8">
    <location>
        <begin position="376"/>
        <end position="396"/>
    </location>
</feature>
<dbReference type="VEuPathDB" id="CryptoDB:Cvel_11124"/>
<dbReference type="InterPro" id="IPR036259">
    <property type="entry name" value="MFS_trans_sf"/>
</dbReference>
<protein>
    <recommendedName>
        <fullName evidence="9">Major facilitator superfamily (MFS) profile domain-containing protein</fullName>
    </recommendedName>
</protein>
<evidence type="ECO:0000256" key="5">
    <source>
        <dbReference type="ARBA" id="ARBA00023136"/>
    </source>
</evidence>
<evidence type="ECO:0000313" key="10">
    <source>
        <dbReference type="EMBL" id="CEM52175.1"/>
    </source>
</evidence>
<dbReference type="PANTHER" id="PTHR23505">
    <property type="entry name" value="SPINSTER"/>
    <property type="match status" value="1"/>
</dbReference>
<evidence type="ECO:0000256" key="7">
    <source>
        <dbReference type="SAM" id="MobiDB-lite"/>
    </source>
</evidence>
<feature type="domain" description="Major facilitator superfamily (MFS) profile" evidence="9">
    <location>
        <begin position="1"/>
        <end position="528"/>
    </location>
</feature>
<dbReference type="EMBL" id="CDMZ01005172">
    <property type="protein sequence ID" value="CEM52175.1"/>
    <property type="molecule type" value="Genomic_DNA"/>
</dbReference>
<proteinExistence type="inferred from homology"/>
<dbReference type="Pfam" id="PF07690">
    <property type="entry name" value="MFS_1"/>
    <property type="match status" value="1"/>
</dbReference>
<feature type="transmembrane region" description="Helical" evidence="8">
    <location>
        <begin position="343"/>
        <end position="364"/>
    </location>
</feature>
<dbReference type="Gene3D" id="1.20.1250.20">
    <property type="entry name" value="MFS general substrate transporter like domains"/>
    <property type="match status" value="2"/>
</dbReference>
<comment type="similarity">
    <text evidence="6">Belongs to the major facilitator superfamily. Spinster (TC 2.A.1.49) family.</text>
</comment>
<feature type="region of interest" description="Disordered" evidence="7">
    <location>
        <begin position="538"/>
        <end position="578"/>
    </location>
</feature>
<dbReference type="GO" id="GO:0022857">
    <property type="term" value="F:transmembrane transporter activity"/>
    <property type="evidence" value="ECO:0007669"/>
    <property type="project" value="InterPro"/>
</dbReference>
<feature type="transmembrane region" description="Helical" evidence="8">
    <location>
        <begin position="408"/>
        <end position="425"/>
    </location>
</feature>
<feature type="region of interest" description="Disordered" evidence="7">
    <location>
        <begin position="198"/>
        <end position="255"/>
    </location>
</feature>
<feature type="transmembrane region" description="Helical" evidence="8">
    <location>
        <begin position="134"/>
        <end position="154"/>
    </location>
</feature>
<dbReference type="AlphaFoldDB" id="A0A0G4I5E1"/>
<comment type="subcellular location">
    <subcellularLocation>
        <location evidence="1">Membrane</location>
        <topology evidence="1">Multi-pass membrane protein</topology>
    </subcellularLocation>
</comment>
<accession>A0A0G4I5E1</accession>
<reference evidence="10" key="1">
    <citation type="submission" date="2014-11" db="EMBL/GenBank/DDBJ databases">
        <authorList>
            <person name="Otto D Thomas"/>
            <person name="Naeem Raeece"/>
        </authorList>
    </citation>
    <scope>NUCLEOTIDE SEQUENCE</scope>
</reference>
<name>A0A0G4I5E1_9ALVE</name>
<feature type="compositionally biased region" description="Acidic residues" evidence="7">
    <location>
        <begin position="548"/>
        <end position="567"/>
    </location>
</feature>
<keyword evidence="4 8" id="KW-1133">Transmembrane helix</keyword>
<feature type="transmembrane region" description="Helical" evidence="8">
    <location>
        <begin position="6"/>
        <end position="28"/>
    </location>
</feature>
<gene>
    <name evidence="10" type="ORF">Cvel_11124</name>
</gene>
<feature type="transmembrane region" description="Helical" evidence="8">
    <location>
        <begin position="311"/>
        <end position="337"/>
    </location>
</feature>
<dbReference type="InterPro" id="IPR011701">
    <property type="entry name" value="MFS"/>
</dbReference>
<dbReference type="GO" id="GO:0016020">
    <property type="term" value="C:membrane"/>
    <property type="evidence" value="ECO:0007669"/>
    <property type="project" value="UniProtKB-SubCell"/>
</dbReference>
<evidence type="ECO:0000256" key="1">
    <source>
        <dbReference type="ARBA" id="ARBA00004141"/>
    </source>
</evidence>
<dbReference type="PROSITE" id="PS50850">
    <property type="entry name" value="MFS"/>
    <property type="match status" value="1"/>
</dbReference>
<dbReference type="PhylomeDB" id="A0A0G4I5E1"/>
<evidence type="ECO:0000256" key="8">
    <source>
        <dbReference type="SAM" id="Phobius"/>
    </source>
</evidence>
<evidence type="ECO:0000256" key="4">
    <source>
        <dbReference type="ARBA" id="ARBA00022989"/>
    </source>
</evidence>
<evidence type="ECO:0000256" key="2">
    <source>
        <dbReference type="ARBA" id="ARBA00022448"/>
    </source>
</evidence>